<proteinExistence type="predicted"/>
<sequence>MVRSPRWVPAGQPPADVWRTDDYVRRLDGAGSVSTEARAGS</sequence>
<name>A0ABP6L1G0_9ACTN</name>
<reference evidence="2" key="1">
    <citation type="journal article" date="2019" name="Int. J. Syst. Evol. Microbiol.">
        <title>The Global Catalogue of Microorganisms (GCM) 10K type strain sequencing project: providing services to taxonomists for standard genome sequencing and annotation.</title>
        <authorList>
            <consortium name="The Broad Institute Genomics Platform"/>
            <consortium name="The Broad Institute Genome Sequencing Center for Infectious Disease"/>
            <person name="Wu L."/>
            <person name="Ma J."/>
        </authorList>
    </citation>
    <scope>NUCLEOTIDE SEQUENCE [LARGE SCALE GENOMIC DNA]</scope>
    <source>
        <strain evidence="2">JCM 3106</strain>
    </source>
</reference>
<dbReference type="RefSeq" id="WP_344901741.1">
    <property type="nucleotide sequence ID" value="NZ_BAAAWD010000015.1"/>
</dbReference>
<accession>A0ABP6L1G0</accession>
<protein>
    <submittedName>
        <fullName evidence="1">Uncharacterized protein</fullName>
    </submittedName>
</protein>
<dbReference type="Proteomes" id="UP001499930">
    <property type="component" value="Unassembled WGS sequence"/>
</dbReference>
<evidence type="ECO:0000313" key="2">
    <source>
        <dbReference type="Proteomes" id="UP001499930"/>
    </source>
</evidence>
<gene>
    <name evidence="1" type="ORF">GCM10017559_61250</name>
</gene>
<keyword evidence="2" id="KW-1185">Reference proteome</keyword>
<comment type="caution">
    <text evidence="1">The sequence shown here is derived from an EMBL/GenBank/DDBJ whole genome shotgun (WGS) entry which is preliminary data.</text>
</comment>
<organism evidence="1 2">
    <name type="scientific">Streptosporangium longisporum</name>
    <dbReference type="NCBI Taxonomy" id="46187"/>
    <lineage>
        <taxon>Bacteria</taxon>
        <taxon>Bacillati</taxon>
        <taxon>Actinomycetota</taxon>
        <taxon>Actinomycetes</taxon>
        <taxon>Streptosporangiales</taxon>
        <taxon>Streptosporangiaceae</taxon>
        <taxon>Streptosporangium</taxon>
    </lineage>
</organism>
<evidence type="ECO:0000313" key="1">
    <source>
        <dbReference type="EMBL" id="GAA3026940.1"/>
    </source>
</evidence>
<dbReference type="EMBL" id="BAAAWD010000015">
    <property type="protein sequence ID" value="GAA3026940.1"/>
    <property type="molecule type" value="Genomic_DNA"/>
</dbReference>